<dbReference type="InParanoid" id="A2FYE0"/>
<comment type="similarity">
    <text evidence="4 12">Belongs to the TOP6A family.</text>
</comment>
<evidence type="ECO:0000256" key="11">
    <source>
        <dbReference type="ARBA" id="ARBA00023242"/>
    </source>
</evidence>
<dbReference type="GO" id="GO:0007131">
    <property type="term" value="P:reciprocal meiotic recombination"/>
    <property type="evidence" value="ECO:0000318"/>
    <property type="project" value="GO_Central"/>
</dbReference>
<keyword evidence="11" id="KW-0539">Nucleus</keyword>
<dbReference type="Proteomes" id="UP000001542">
    <property type="component" value="Unassembled WGS sequence"/>
</dbReference>
<dbReference type="CDD" id="cd00223">
    <property type="entry name" value="TOPRIM_TopoIIB_SPO"/>
    <property type="match status" value="1"/>
</dbReference>
<sequence>MSEEIYADMLMEYHDPGDIETDQDVMREEIVSYCTTNTISKEECIEKIRNLFIHILNQCKEKNIKNITIPITHRSTAANSQVDPILGTMVQYEQDQKYLLRFTTNPKYFAVFLRVLAVIYHSLQNGEVISKRSIYYREPSLFGSQESVNQAIESICRSLEVNRTSLGVISCPKSFVAGPLKWEDASGNIIDVSTHIAPIPALVDQIIKVSTNAIAVMVIEKESIFMRLVQSKIVTEVILITPRGVPDYNTRYFVRLLDDSLSIPIVGLFDGDAYGIFIMHLFKYGSMSAAQDGHAMACPHMMWLGIRPSDLNFLSSNEMLTITDKEEKILRNILTFDHLSEEWKKEIKLILETKRKAEIEALCNSTNYLIDLYLPQKFANHDWI</sequence>
<dbReference type="GO" id="GO:0005524">
    <property type="term" value="F:ATP binding"/>
    <property type="evidence" value="ECO:0007669"/>
    <property type="project" value="InterPro"/>
</dbReference>
<dbReference type="RefSeq" id="XP_001303010.1">
    <property type="nucleotide sequence ID" value="XM_001303009.1"/>
</dbReference>
<evidence type="ECO:0000256" key="9">
    <source>
        <dbReference type="ARBA" id="ARBA00023125"/>
    </source>
</evidence>
<evidence type="ECO:0000256" key="3">
    <source>
        <dbReference type="ARBA" id="ARBA00004123"/>
    </source>
</evidence>
<evidence type="ECO:0000256" key="4">
    <source>
        <dbReference type="ARBA" id="ARBA00006559"/>
    </source>
</evidence>
<dbReference type="GO" id="GO:0003918">
    <property type="term" value="F:DNA topoisomerase type II (double strand cut, ATP-hydrolyzing) activity"/>
    <property type="evidence" value="ECO:0007669"/>
    <property type="project" value="UniProtKB-UniRule"/>
</dbReference>
<reference evidence="15" key="1">
    <citation type="submission" date="2006-10" db="EMBL/GenBank/DDBJ databases">
        <authorList>
            <person name="Amadeo P."/>
            <person name="Zhao Q."/>
            <person name="Wortman J."/>
            <person name="Fraser-Liggett C."/>
            <person name="Carlton J."/>
        </authorList>
    </citation>
    <scope>NUCLEOTIDE SEQUENCE</scope>
    <source>
        <strain evidence="15">G3</strain>
    </source>
</reference>
<evidence type="ECO:0000256" key="2">
    <source>
        <dbReference type="ARBA" id="ARBA00001946"/>
    </source>
</evidence>
<dbReference type="PRINTS" id="PR01551">
    <property type="entry name" value="SPO11HOMOLOG"/>
</dbReference>
<dbReference type="InterPro" id="IPR013049">
    <property type="entry name" value="Spo11/TopoVI_A_N"/>
</dbReference>
<dbReference type="Pfam" id="PF21180">
    <property type="entry name" value="TOP6A-Spo11_Toprim"/>
    <property type="match status" value="1"/>
</dbReference>
<dbReference type="PANTHER" id="PTHR10848:SF0">
    <property type="entry name" value="MEIOTIC RECOMBINATION PROTEIN SPO11"/>
    <property type="match status" value="1"/>
</dbReference>
<dbReference type="InterPro" id="IPR013048">
    <property type="entry name" value="Meiotic_Spo11"/>
</dbReference>
<dbReference type="OMA" id="IETAGMF"/>
<keyword evidence="7" id="KW-0460">Magnesium</keyword>
<comment type="cofactor">
    <cofactor evidence="2">
        <name>Mg(2+)</name>
        <dbReference type="ChEBI" id="CHEBI:18420"/>
    </cofactor>
</comment>
<evidence type="ECO:0000256" key="5">
    <source>
        <dbReference type="ARBA" id="ARBA00012895"/>
    </source>
</evidence>
<dbReference type="GO" id="GO:0042138">
    <property type="term" value="P:meiotic DNA double-strand break formation"/>
    <property type="evidence" value="ECO:0000318"/>
    <property type="project" value="GO_Central"/>
</dbReference>
<dbReference type="EMBL" id="DS114140">
    <property type="protein sequence ID" value="EAX90080.1"/>
    <property type="molecule type" value="Genomic_DNA"/>
</dbReference>
<dbReference type="GO" id="GO:0000706">
    <property type="term" value="P:meiotic DNA double-strand break processing"/>
    <property type="evidence" value="ECO:0000318"/>
    <property type="project" value="GO_Central"/>
</dbReference>
<comment type="subcellular location">
    <subcellularLocation>
        <location evidence="3">Nucleus</location>
    </subcellularLocation>
</comment>
<dbReference type="STRING" id="5722.A2FYE0"/>
<dbReference type="InterPro" id="IPR036078">
    <property type="entry name" value="Spo11/TopoVI_A_sf"/>
</dbReference>
<dbReference type="GO" id="GO:0046872">
    <property type="term" value="F:metal ion binding"/>
    <property type="evidence" value="ECO:0007669"/>
    <property type="project" value="UniProtKB-KW"/>
</dbReference>
<evidence type="ECO:0000256" key="8">
    <source>
        <dbReference type="ARBA" id="ARBA00023029"/>
    </source>
</evidence>
<dbReference type="SMR" id="A2FYE0"/>
<keyword evidence="10 12" id="KW-0413">Isomerase</keyword>
<dbReference type="VEuPathDB" id="TrichDB:TVAG_258950"/>
<feature type="active site" description="O-(5'-phospho-DNA)-tyrosine intermediate" evidence="12">
    <location>
        <position position="136"/>
    </location>
</feature>
<dbReference type="FunCoup" id="A2FYE0">
    <property type="interactions" value="179"/>
</dbReference>
<evidence type="ECO:0000256" key="7">
    <source>
        <dbReference type="ARBA" id="ARBA00022842"/>
    </source>
</evidence>
<dbReference type="GO" id="GO:0000228">
    <property type="term" value="C:nuclear chromosome"/>
    <property type="evidence" value="ECO:0000318"/>
    <property type="project" value="GO_Central"/>
</dbReference>
<evidence type="ECO:0000259" key="13">
    <source>
        <dbReference type="Pfam" id="PF04406"/>
    </source>
</evidence>
<organism evidence="15 16">
    <name type="scientific">Trichomonas vaginalis (strain ATCC PRA-98 / G3)</name>
    <dbReference type="NCBI Taxonomy" id="412133"/>
    <lineage>
        <taxon>Eukaryota</taxon>
        <taxon>Metamonada</taxon>
        <taxon>Parabasalia</taxon>
        <taxon>Trichomonadida</taxon>
        <taxon>Trichomonadidae</taxon>
        <taxon>Trichomonas</taxon>
    </lineage>
</organism>
<evidence type="ECO:0000256" key="10">
    <source>
        <dbReference type="ARBA" id="ARBA00023235"/>
    </source>
</evidence>
<dbReference type="AlphaFoldDB" id="A2FYE0"/>
<dbReference type="InterPro" id="IPR034136">
    <property type="entry name" value="TOPRIM_Topo6A/Spo11"/>
</dbReference>
<proteinExistence type="inferred from homology"/>
<evidence type="ECO:0000256" key="6">
    <source>
        <dbReference type="ARBA" id="ARBA00022723"/>
    </source>
</evidence>
<dbReference type="VEuPathDB" id="TrichDB:TVAGG3_0930840"/>
<dbReference type="EC" id="5.6.2.2" evidence="5"/>
<evidence type="ECO:0000256" key="1">
    <source>
        <dbReference type="ARBA" id="ARBA00000185"/>
    </source>
</evidence>
<dbReference type="KEGG" id="tva:4747758"/>
<dbReference type="SUPFAM" id="SSF56726">
    <property type="entry name" value="DNA topoisomerase IV, alpha subunit"/>
    <property type="match status" value="1"/>
</dbReference>
<evidence type="ECO:0000313" key="16">
    <source>
        <dbReference type="Proteomes" id="UP000001542"/>
    </source>
</evidence>
<dbReference type="OrthoDB" id="5377392at2759"/>
<feature type="domain" description="Topoisomerase 6 subunit A/Spo11 TOPRIM" evidence="14">
    <location>
        <begin position="216"/>
        <end position="377"/>
    </location>
</feature>
<keyword evidence="6" id="KW-0479">Metal-binding</keyword>
<dbReference type="GO" id="GO:0003677">
    <property type="term" value="F:DNA binding"/>
    <property type="evidence" value="ECO:0000318"/>
    <property type="project" value="GO_Central"/>
</dbReference>
<dbReference type="InterPro" id="IPR036388">
    <property type="entry name" value="WH-like_DNA-bd_sf"/>
</dbReference>
<dbReference type="eggNOG" id="KOG2795">
    <property type="taxonomic scope" value="Eukaryota"/>
</dbReference>
<feature type="domain" description="Spo11/DNA topoisomerase VI subunit A N-terminal" evidence="13">
    <location>
        <begin position="108"/>
        <end position="168"/>
    </location>
</feature>
<gene>
    <name evidence="15" type="ORF">TVAG_258950</name>
</gene>
<name>A2FYE0_TRIV3</name>
<evidence type="ECO:0000256" key="12">
    <source>
        <dbReference type="PROSITE-ProRule" id="PRU01385"/>
    </source>
</evidence>
<dbReference type="PRINTS" id="PR01550">
    <property type="entry name" value="TOP6AFAMILY"/>
</dbReference>
<evidence type="ECO:0000259" key="14">
    <source>
        <dbReference type="Pfam" id="PF21180"/>
    </source>
</evidence>
<dbReference type="FunFam" id="1.10.10.10:FF:000487">
    <property type="entry name" value="Meiotic recombination protein SPO11-2"/>
    <property type="match status" value="1"/>
</dbReference>
<protein>
    <recommendedName>
        <fullName evidence="5">DNA topoisomerase (ATP-hydrolyzing)</fullName>
        <ecNumber evidence="5">5.6.2.2</ecNumber>
    </recommendedName>
</protein>
<keyword evidence="9 12" id="KW-0238">DNA-binding</keyword>
<evidence type="ECO:0000313" key="15">
    <source>
        <dbReference type="EMBL" id="EAX90080.1"/>
    </source>
</evidence>
<dbReference type="PANTHER" id="PTHR10848">
    <property type="entry name" value="MEIOTIC RECOMBINATION PROTEIN SPO11"/>
    <property type="match status" value="1"/>
</dbReference>
<dbReference type="Gene3D" id="3.40.1360.10">
    <property type="match status" value="1"/>
</dbReference>
<accession>A2FYE0</accession>
<keyword evidence="16" id="KW-1185">Reference proteome</keyword>
<dbReference type="Pfam" id="PF04406">
    <property type="entry name" value="TP6A_N"/>
    <property type="match status" value="1"/>
</dbReference>
<dbReference type="Gene3D" id="1.10.10.10">
    <property type="entry name" value="Winged helix-like DNA-binding domain superfamily/Winged helix DNA-binding domain"/>
    <property type="match status" value="1"/>
</dbReference>
<reference evidence="15" key="2">
    <citation type="journal article" date="2007" name="Science">
        <title>Draft genome sequence of the sexually transmitted pathogen Trichomonas vaginalis.</title>
        <authorList>
            <person name="Carlton J.M."/>
            <person name="Hirt R.P."/>
            <person name="Silva J.C."/>
            <person name="Delcher A.L."/>
            <person name="Schatz M."/>
            <person name="Zhao Q."/>
            <person name="Wortman J.R."/>
            <person name="Bidwell S.L."/>
            <person name="Alsmark U.C.M."/>
            <person name="Besteiro S."/>
            <person name="Sicheritz-Ponten T."/>
            <person name="Noel C.J."/>
            <person name="Dacks J.B."/>
            <person name="Foster P.G."/>
            <person name="Simillion C."/>
            <person name="Van de Peer Y."/>
            <person name="Miranda-Saavedra D."/>
            <person name="Barton G.J."/>
            <person name="Westrop G.D."/>
            <person name="Mueller S."/>
            <person name="Dessi D."/>
            <person name="Fiori P.L."/>
            <person name="Ren Q."/>
            <person name="Paulsen I."/>
            <person name="Zhang H."/>
            <person name="Bastida-Corcuera F.D."/>
            <person name="Simoes-Barbosa A."/>
            <person name="Brown M.T."/>
            <person name="Hayes R.D."/>
            <person name="Mukherjee M."/>
            <person name="Okumura C.Y."/>
            <person name="Schneider R."/>
            <person name="Smith A.J."/>
            <person name="Vanacova S."/>
            <person name="Villalvazo M."/>
            <person name="Haas B.J."/>
            <person name="Pertea M."/>
            <person name="Feldblyum T.V."/>
            <person name="Utterback T.R."/>
            <person name="Shu C.L."/>
            <person name="Osoegawa K."/>
            <person name="de Jong P.J."/>
            <person name="Hrdy I."/>
            <person name="Horvathova L."/>
            <person name="Zubacova Z."/>
            <person name="Dolezal P."/>
            <person name="Malik S.B."/>
            <person name="Logsdon J.M. Jr."/>
            <person name="Henze K."/>
            <person name="Gupta A."/>
            <person name="Wang C.C."/>
            <person name="Dunne R.L."/>
            <person name="Upcroft J.A."/>
            <person name="Upcroft P."/>
            <person name="White O."/>
            <person name="Salzberg S.L."/>
            <person name="Tang P."/>
            <person name="Chiu C.-H."/>
            <person name="Lee Y.-S."/>
            <person name="Embley T.M."/>
            <person name="Coombs G.H."/>
            <person name="Mottram J.C."/>
            <person name="Tachezy J."/>
            <person name="Fraser-Liggett C.M."/>
            <person name="Johnson P.J."/>
        </authorList>
    </citation>
    <scope>NUCLEOTIDE SEQUENCE [LARGE SCALE GENOMIC DNA]</scope>
    <source>
        <strain evidence="15">G3</strain>
    </source>
</reference>
<comment type="catalytic activity">
    <reaction evidence="1 12">
        <text>ATP-dependent breakage, passage and rejoining of double-stranded DNA.</text>
        <dbReference type="EC" id="5.6.2.2"/>
    </reaction>
</comment>
<dbReference type="InterPro" id="IPR002815">
    <property type="entry name" value="Spo11/TopoVI_A"/>
</dbReference>
<keyword evidence="8 12" id="KW-0799">Topoisomerase</keyword>
<dbReference type="PROSITE" id="PS52041">
    <property type="entry name" value="TOPO_IIB"/>
    <property type="match status" value="1"/>
</dbReference>